<keyword evidence="4" id="KW-0677">Repeat</keyword>
<name>A0A518BJY2_9BACT</name>
<evidence type="ECO:0000313" key="10">
    <source>
        <dbReference type="Proteomes" id="UP000316921"/>
    </source>
</evidence>
<feature type="transmembrane region" description="Helical" evidence="7">
    <location>
        <begin position="544"/>
        <end position="563"/>
    </location>
</feature>
<dbReference type="PROSITE" id="PS01271">
    <property type="entry name" value="NA_SULFATE"/>
    <property type="match status" value="1"/>
</dbReference>
<sequence>MPVPSHEWIVLATLAASLVLFITDALRYDVIAGLVVVVLAATRVLSPEQAFAGFADPAVVLIGSMYVFGRAVNRWGIATAIAHRLLASKDGRRGPAAEAPLAAKVTAVSGLLSSVLSNTGVVATLIPVLSSLGRRLDVPVSRLLMPLSFGSLLGGLITLIGTSTNLAINRVIEREGIEPFGLFEFSHLGLILLAVGTLYFVWPGRNLLPRRRVDETLSEHYQVPKFVSEVLVEASSSLAGLTVAEIDAVARHGIAVIGIVRKDGDGPQAGPLLAPGPNRRIHSDDVLIVQGDPDAILGLRQELGLRERPSIDVDGLHLDSGDVQLVEGVVPAGSDLVGRSLAESEFRASTGLNVLAISQHAMLLPSKLREARLEVGDTLLMQGHQRDIERMRRSRRLLLLGELEPPSIGSGALITVGILALVLAVSAVGWMPLSVAALAGALALVLSGCVRPDEAREAVDLSVLFLVGGMLALGTAFHSSGLDDRVANLLLSLGSGFTEPRAIIALLLLATVALTQLTTNVTAGIIMAQVAIEVARELSYDPRALLLAVIAGASMAFMSPVAHQANTMVVGPGDYRFKDFLKVGTPLTAIVCTVLIVILPWLWPLRAAVQ</sequence>
<dbReference type="InterPro" id="IPR036721">
    <property type="entry name" value="RCK_C_sf"/>
</dbReference>
<feature type="transmembrane region" description="Helical" evidence="7">
    <location>
        <begin position="430"/>
        <end position="449"/>
    </location>
</feature>
<gene>
    <name evidence="9" type="ORF">Pla133_23570</name>
</gene>
<evidence type="ECO:0000256" key="3">
    <source>
        <dbReference type="ARBA" id="ARBA00022692"/>
    </source>
</evidence>
<feature type="domain" description="RCK C-terminal" evidence="8">
    <location>
        <begin position="313"/>
        <end position="397"/>
    </location>
</feature>
<evidence type="ECO:0000256" key="6">
    <source>
        <dbReference type="ARBA" id="ARBA00023136"/>
    </source>
</evidence>
<accession>A0A518BJY2</accession>
<evidence type="ECO:0000256" key="7">
    <source>
        <dbReference type="SAM" id="Phobius"/>
    </source>
</evidence>
<feature type="domain" description="RCK C-terminal" evidence="8">
    <location>
        <begin position="214"/>
        <end position="305"/>
    </location>
</feature>
<organism evidence="9 10">
    <name type="scientific">Engelhardtia mirabilis</name>
    <dbReference type="NCBI Taxonomy" id="2528011"/>
    <lineage>
        <taxon>Bacteria</taxon>
        <taxon>Pseudomonadati</taxon>
        <taxon>Planctomycetota</taxon>
        <taxon>Planctomycetia</taxon>
        <taxon>Planctomycetia incertae sedis</taxon>
        <taxon>Engelhardtia</taxon>
    </lineage>
</organism>
<keyword evidence="10" id="KW-1185">Reference proteome</keyword>
<dbReference type="PANTHER" id="PTHR43652:SF2">
    <property type="entry name" value="BASIC AMINO ACID ANTIPORTER YFCC-RELATED"/>
    <property type="match status" value="1"/>
</dbReference>
<evidence type="ECO:0000256" key="1">
    <source>
        <dbReference type="ARBA" id="ARBA00004141"/>
    </source>
</evidence>
<feature type="transmembrane region" description="Helical" evidence="7">
    <location>
        <begin position="143"/>
        <end position="168"/>
    </location>
</feature>
<dbReference type="GO" id="GO:0006813">
    <property type="term" value="P:potassium ion transport"/>
    <property type="evidence" value="ECO:0007669"/>
    <property type="project" value="InterPro"/>
</dbReference>
<protein>
    <submittedName>
        <fullName evidence="9">Citrate transporter</fullName>
    </submittedName>
</protein>
<feature type="transmembrane region" description="Helical" evidence="7">
    <location>
        <begin position="180"/>
        <end position="202"/>
    </location>
</feature>
<comment type="subcellular location">
    <subcellularLocation>
        <location evidence="1">Membrane</location>
        <topology evidence="1">Multi-pass membrane protein</topology>
    </subcellularLocation>
</comment>
<feature type="transmembrane region" description="Helical" evidence="7">
    <location>
        <begin position="502"/>
        <end position="532"/>
    </location>
</feature>
<keyword evidence="5 7" id="KW-1133">Transmembrane helix</keyword>
<dbReference type="KEGG" id="pbap:Pla133_23570"/>
<evidence type="ECO:0000313" key="9">
    <source>
        <dbReference type="EMBL" id="QDU67278.1"/>
    </source>
</evidence>
<feature type="transmembrane region" description="Helical" evidence="7">
    <location>
        <begin position="50"/>
        <end position="68"/>
    </location>
</feature>
<dbReference type="GO" id="GO:0005886">
    <property type="term" value="C:plasma membrane"/>
    <property type="evidence" value="ECO:0007669"/>
    <property type="project" value="TreeGrafter"/>
</dbReference>
<evidence type="ECO:0000256" key="5">
    <source>
        <dbReference type="ARBA" id="ARBA00022989"/>
    </source>
</evidence>
<feature type="transmembrane region" description="Helical" evidence="7">
    <location>
        <begin position="397"/>
        <end position="424"/>
    </location>
</feature>
<feature type="transmembrane region" description="Helical" evidence="7">
    <location>
        <begin position="461"/>
        <end position="482"/>
    </location>
</feature>
<dbReference type="AlphaFoldDB" id="A0A518BJY2"/>
<dbReference type="RefSeq" id="WP_145065299.1">
    <property type="nucleotide sequence ID" value="NZ_CP036287.1"/>
</dbReference>
<feature type="transmembrane region" description="Helical" evidence="7">
    <location>
        <begin position="583"/>
        <end position="603"/>
    </location>
</feature>
<dbReference type="SUPFAM" id="SSF116726">
    <property type="entry name" value="TrkA C-terminal domain-like"/>
    <property type="match status" value="2"/>
</dbReference>
<keyword evidence="6 7" id="KW-0472">Membrane</keyword>
<dbReference type="Gene3D" id="3.30.70.1450">
    <property type="entry name" value="Regulator of K+ conductance, C-terminal domain"/>
    <property type="match status" value="2"/>
</dbReference>
<proteinExistence type="predicted"/>
<keyword evidence="2" id="KW-0813">Transport</keyword>
<dbReference type="Pfam" id="PF03600">
    <property type="entry name" value="CitMHS"/>
    <property type="match status" value="1"/>
</dbReference>
<dbReference type="Proteomes" id="UP000316921">
    <property type="component" value="Chromosome"/>
</dbReference>
<reference evidence="9 10" key="1">
    <citation type="submission" date="2019-02" db="EMBL/GenBank/DDBJ databases">
        <title>Deep-cultivation of Planctomycetes and their phenomic and genomic characterization uncovers novel biology.</title>
        <authorList>
            <person name="Wiegand S."/>
            <person name="Jogler M."/>
            <person name="Boedeker C."/>
            <person name="Pinto D."/>
            <person name="Vollmers J."/>
            <person name="Rivas-Marin E."/>
            <person name="Kohn T."/>
            <person name="Peeters S.H."/>
            <person name="Heuer A."/>
            <person name="Rast P."/>
            <person name="Oberbeckmann S."/>
            <person name="Bunk B."/>
            <person name="Jeske O."/>
            <person name="Meyerdierks A."/>
            <person name="Storesund J.E."/>
            <person name="Kallscheuer N."/>
            <person name="Luecker S."/>
            <person name="Lage O.M."/>
            <person name="Pohl T."/>
            <person name="Merkel B.J."/>
            <person name="Hornburger P."/>
            <person name="Mueller R.-W."/>
            <person name="Bruemmer F."/>
            <person name="Labrenz M."/>
            <person name="Spormann A.M."/>
            <person name="Op den Camp H."/>
            <person name="Overmann J."/>
            <person name="Amann R."/>
            <person name="Jetten M.S.M."/>
            <person name="Mascher T."/>
            <person name="Medema M.H."/>
            <person name="Devos D.P."/>
            <person name="Kaster A.-K."/>
            <person name="Ovreas L."/>
            <person name="Rohde M."/>
            <person name="Galperin M.Y."/>
            <person name="Jogler C."/>
        </authorList>
    </citation>
    <scope>NUCLEOTIDE SEQUENCE [LARGE SCALE GENOMIC DNA]</scope>
    <source>
        <strain evidence="9 10">Pla133</strain>
    </source>
</reference>
<evidence type="ECO:0000256" key="2">
    <source>
        <dbReference type="ARBA" id="ARBA00022448"/>
    </source>
</evidence>
<dbReference type="EMBL" id="CP036287">
    <property type="protein sequence ID" value="QDU67278.1"/>
    <property type="molecule type" value="Genomic_DNA"/>
</dbReference>
<evidence type="ECO:0000259" key="8">
    <source>
        <dbReference type="PROSITE" id="PS51202"/>
    </source>
</evidence>
<keyword evidence="3 7" id="KW-0812">Transmembrane</keyword>
<dbReference type="InterPro" id="IPR004680">
    <property type="entry name" value="Cit_transptr-like_dom"/>
</dbReference>
<dbReference type="PANTHER" id="PTHR43652">
    <property type="entry name" value="BASIC AMINO ACID ANTIPORTER YFCC-RELATED"/>
    <property type="match status" value="1"/>
</dbReference>
<evidence type="ECO:0000256" key="4">
    <source>
        <dbReference type="ARBA" id="ARBA00022737"/>
    </source>
</evidence>
<dbReference type="PROSITE" id="PS51202">
    <property type="entry name" value="RCK_C"/>
    <property type="match status" value="2"/>
</dbReference>
<dbReference type="InterPro" id="IPR031312">
    <property type="entry name" value="Na/sul_symport_CS"/>
</dbReference>
<dbReference type="InterPro" id="IPR006037">
    <property type="entry name" value="RCK_C"/>
</dbReference>
<dbReference type="Pfam" id="PF02080">
    <property type="entry name" value="TrkA_C"/>
    <property type="match status" value="2"/>
</dbReference>
<dbReference type="GO" id="GO:0008324">
    <property type="term" value="F:monoatomic cation transmembrane transporter activity"/>
    <property type="evidence" value="ECO:0007669"/>
    <property type="project" value="InterPro"/>
</dbReference>
<dbReference type="InterPro" id="IPR051679">
    <property type="entry name" value="DASS-Related_Transporters"/>
</dbReference>